<feature type="compositionally biased region" description="Acidic residues" evidence="1">
    <location>
        <begin position="295"/>
        <end position="304"/>
    </location>
</feature>
<feature type="region of interest" description="Disordered" evidence="1">
    <location>
        <begin position="1723"/>
        <end position="1802"/>
    </location>
</feature>
<feature type="compositionally biased region" description="Low complexity" evidence="1">
    <location>
        <begin position="1814"/>
        <end position="1823"/>
    </location>
</feature>
<feature type="compositionally biased region" description="Basic residues" evidence="1">
    <location>
        <begin position="673"/>
        <end position="682"/>
    </location>
</feature>
<feature type="region of interest" description="Disordered" evidence="1">
    <location>
        <begin position="1497"/>
        <end position="1702"/>
    </location>
</feature>
<feature type="compositionally biased region" description="Low complexity" evidence="1">
    <location>
        <begin position="1076"/>
        <end position="1104"/>
    </location>
</feature>
<organism evidence="2 3">
    <name type="scientific">Prorocentrum cordatum</name>
    <dbReference type="NCBI Taxonomy" id="2364126"/>
    <lineage>
        <taxon>Eukaryota</taxon>
        <taxon>Sar</taxon>
        <taxon>Alveolata</taxon>
        <taxon>Dinophyceae</taxon>
        <taxon>Prorocentrales</taxon>
        <taxon>Prorocentraceae</taxon>
        <taxon>Prorocentrum</taxon>
    </lineage>
</organism>
<sequence length="1926" mass="194369">RQSAPPSAVVQDEPEPEESLDAGADAESQVPSVRREKSSGRLKREKSAGAVGGAEATAPPAQMEVQISCVVTNVSYDALKADAGLLGKFEAVMKQALAEECGSGVTPESIRLALSAGSVKVQATILPPSGAEATAIAASLKASDKLCPKIQALVEELLRDAEGLKENADAAISVGSVTEPAVVGAAAAAAEGAPADEGSAAAAADPDAAPASPDGEPEGGRRKKAKKEKKEKGRRPSRTGRVVVEEGGGSRPHSSEGPRQRRPSRDAASAEEGEEGRAGERARRKREKKDREAAGEEEAAADEDAEKRPKDRTRKKRDSDRPPHLVPAQAPEESSQSPAPAADRRSGMGKSLKKKDLKASRSPSERQMRKERSDAGMGAKEPPGATHELDLSTAMGLPAASAFAGMYGGLPGTGLRGLAETNDRLPELVGRPSANNFKSPAYVRKAYRHGTVGVGPPYFLNEPEQEYSPNWTCARLMDAALETEDWRRCYSSIADKIGPVSKLSRLGPDRSIRKVGSVGMGRSVSLPRLKQDGRRTLMQPGEPSSTQEQLSQSMKEKRRQPSAPAPNLAGSQRLPRSRRSDATEASDGGGAPDEAREAAAPRRPQEAWGEPGRGGTAVADSIDALEGEAEAPKPATPKHATQAAPPVVEVAPPPLVEVAPAPLDQAAPPPVERKKKKPKHVPIKVQPQKEEPVSQGEETDSVQADGKAKSKAKAKPKGKAKGKAKTHPPGESASSVPSARGDRKSLKAQQGPLGSKGARSSGASDTEKDAARAGEADAQGKTVDTTAGDHASSESMPVEPSNDPQESTDDDGGRVAVYLCSLLYPSAAARARGRADLMRGAERGTAAPPSAQPAAELTAPALPGGKAAEGPDAAAPCGAEPPVPPAAPAPPEGQLAQALIAAALPRAEPATEPAAPAPAEDKRAEELDAATPASAEPAPAAVADEATPEAALAALTEEATPADPPAPAADEAKLAEAATPAAEEAMPADTPSAVAEEATPAAAQAAPTEETKPVEAAAPAAEKTEPAEAAAPAEEAKPAEAPVAPAEEVKPEAALAATTEAAKPAGAPEQATLATPSEESTPAELPAPAAEEAKPAEIAAPAAEVKLSDAPTAAAETVSKATPAAPTEETKLGEDPVPAAEAKPSEVAKPVEVATPAEETKPTEAALPATHPPADEANPAEPPTAIAEKAQPEAAPAPTTEEAKPTEAPAAPTEEAKPEAAPAPTTEEAKPSEAPAAAAEEARPDAAPEPTAEEATSAEAPAASIEEAKPAEASAPASEGAELEAAPAPTTEEAKPAEAPAAAEEAKPAEAAAPAAEEAKPEAAPAQTTEEAEPAEAPAAAEEAKPAEAAASAAEEAKPEAAPAQTTEEAKPAEAPAAAAEEARPEAPIAGEARPAGSLVSPEPAPQQGSAAPEAEEDVESVASLQSRRHLSAGPASAISMDGSDFGRSIVEYNVVSDMIGDSMASATRGYIQEDDAESVLESRRSSSFTLALHTMLPSTPMMSAPASTLGLEDQSAEKQPPASASERSSAAQPAGAPPPAAAQSSSDAQVPVPAEVPVADDAGKGSADPSAAALQVDVGMRPASEVSSVAGGQPEVASRKSSATQAAGEPPEAASSKSSAALPAARKTSSAVPPLDLQARAGSRRSSAAQGEAPPAGEGLHDEQAEGPVAQPMPMDGQARAASSRSSLAQPQDEGASEAPRGVELLAASVVSAAVLPLDAQAGQHADVDRLSATDASAAEGEKPEVATRGASEVQPAGEQARPASRGSSGARAVPAAGEGASRAQPTEEEPTAASKATSAVLPLDLSAARGASEGASALAGRPPAPASREAAMMRTLKTNSGATKQEVASFAQSLTSSIFKNTHKSVASRARSTGSSVHGAGARPPRPDAAPSSSSYSPPPVSSRPPSARRRAAAAIEAVPDDHQ</sequence>
<feature type="compositionally biased region" description="Low complexity" evidence="1">
    <location>
        <begin position="1680"/>
        <end position="1690"/>
    </location>
</feature>
<feature type="compositionally biased region" description="Low complexity" evidence="1">
    <location>
        <begin position="1248"/>
        <end position="1397"/>
    </location>
</feature>
<feature type="compositionally biased region" description="Basic residues" evidence="1">
    <location>
        <begin position="221"/>
        <end position="238"/>
    </location>
</feature>
<feature type="compositionally biased region" description="Basic and acidic residues" evidence="1">
    <location>
        <begin position="593"/>
        <end position="605"/>
    </location>
</feature>
<feature type="region of interest" description="Disordered" evidence="1">
    <location>
        <begin position="1"/>
        <end position="59"/>
    </location>
</feature>
<name>A0ABN9PKX3_9DINO</name>
<proteinExistence type="predicted"/>
<feature type="compositionally biased region" description="Low complexity" evidence="1">
    <location>
        <begin position="1639"/>
        <end position="1659"/>
    </location>
</feature>
<feature type="compositionally biased region" description="Basic and acidic residues" evidence="1">
    <location>
        <begin position="253"/>
        <end position="265"/>
    </location>
</feature>
<evidence type="ECO:0000256" key="1">
    <source>
        <dbReference type="SAM" id="MobiDB-lite"/>
    </source>
</evidence>
<feature type="compositionally biased region" description="Low complexity" evidence="1">
    <location>
        <begin position="1521"/>
        <end position="1535"/>
    </location>
</feature>
<feature type="compositionally biased region" description="Low complexity" evidence="1">
    <location>
        <begin position="1542"/>
        <end position="1561"/>
    </location>
</feature>
<feature type="region of interest" description="Disordered" evidence="1">
    <location>
        <begin position="1862"/>
        <end position="1926"/>
    </location>
</feature>
<feature type="compositionally biased region" description="Low complexity" evidence="1">
    <location>
        <begin position="892"/>
        <end position="918"/>
    </location>
</feature>
<feature type="compositionally biased region" description="Polar residues" evidence="1">
    <location>
        <begin position="542"/>
        <end position="553"/>
    </location>
</feature>
<protein>
    <submittedName>
        <fullName evidence="2">Uncharacterized protein</fullName>
    </submittedName>
</protein>
<feature type="compositionally biased region" description="Low complexity" evidence="1">
    <location>
        <begin position="929"/>
        <end position="961"/>
    </location>
</feature>
<feature type="compositionally biased region" description="Low complexity" evidence="1">
    <location>
        <begin position="975"/>
        <end position="1069"/>
    </location>
</feature>
<feature type="compositionally biased region" description="Low complexity" evidence="1">
    <location>
        <begin position="643"/>
        <end position="666"/>
    </location>
</feature>
<dbReference type="Proteomes" id="UP001189429">
    <property type="component" value="Unassembled WGS sequence"/>
</dbReference>
<feature type="region of interest" description="Disordered" evidence="1">
    <location>
        <begin position="194"/>
        <end position="388"/>
    </location>
</feature>
<feature type="compositionally biased region" description="Basic and acidic residues" evidence="1">
    <location>
        <begin position="357"/>
        <end position="374"/>
    </location>
</feature>
<feature type="compositionally biased region" description="Basic residues" evidence="1">
    <location>
        <begin position="709"/>
        <end position="726"/>
    </location>
</feature>
<accession>A0ABN9PKX3</accession>
<feature type="region of interest" description="Disordered" evidence="1">
    <location>
        <begin position="840"/>
        <end position="1444"/>
    </location>
</feature>
<dbReference type="EMBL" id="CAUYUJ010000686">
    <property type="protein sequence ID" value="CAK0791972.1"/>
    <property type="molecule type" value="Genomic_DNA"/>
</dbReference>
<feature type="non-terminal residue" evidence="2">
    <location>
        <position position="1"/>
    </location>
</feature>
<feature type="region of interest" description="Disordered" evidence="1">
    <location>
        <begin position="500"/>
        <end position="813"/>
    </location>
</feature>
<feature type="compositionally biased region" description="Low complexity" evidence="1">
    <location>
        <begin position="1175"/>
        <end position="1239"/>
    </location>
</feature>
<feature type="compositionally biased region" description="Low complexity" evidence="1">
    <location>
        <begin position="1607"/>
        <end position="1626"/>
    </location>
</feature>
<feature type="compositionally biased region" description="Low complexity" evidence="1">
    <location>
        <begin position="194"/>
        <end position="214"/>
    </location>
</feature>
<keyword evidence="3" id="KW-1185">Reference proteome</keyword>
<feature type="compositionally biased region" description="Basic and acidic residues" evidence="1">
    <location>
        <begin position="765"/>
        <end position="775"/>
    </location>
</feature>
<comment type="caution">
    <text evidence="2">The sequence shown here is derived from an EMBL/GenBank/DDBJ whole genome shotgun (WGS) entry which is preliminary data.</text>
</comment>
<evidence type="ECO:0000313" key="3">
    <source>
        <dbReference type="Proteomes" id="UP001189429"/>
    </source>
</evidence>
<feature type="compositionally biased region" description="Pro residues" evidence="1">
    <location>
        <begin position="879"/>
        <end position="891"/>
    </location>
</feature>
<dbReference type="EMBL" id="CAUYUJ010000686">
    <property type="protein sequence ID" value="CAK0791973.1"/>
    <property type="molecule type" value="Genomic_DNA"/>
</dbReference>
<gene>
    <name evidence="2" type="ORF">PCOR1329_LOCUS2718</name>
</gene>
<feature type="region of interest" description="Disordered" evidence="1">
    <location>
        <begin position="1814"/>
        <end position="1847"/>
    </location>
</feature>
<evidence type="ECO:0000313" key="2">
    <source>
        <dbReference type="EMBL" id="CAK0791972.1"/>
    </source>
</evidence>
<reference evidence="2" key="1">
    <citation type="submission" date="2023-10" db="EMBL/GenBank/DDBJ databases">
        <authorList>
            <person name="Chen Y."/>
            <person name="Shah S."/>
            <person name="Dougan E. K."/>
            <person name="Thang M."/>
            <person name="Chan C."/>
        </authorList>
    </citation>
    <scope>NUCLEOTIDE SEQUENCE [LARGE SCALE GENOMIC DNA]</scope>
</reference>